<keyword evidence="1" id="KW-1133">Transmembrane helix</keyword>
<protein>
    <submittedName>
        <fullName evidence="2">Uncharacterized protein</fullName>
    </submittedName>
</protein>
<reference evidence="2" key="2">
    <citation type="journal article" date="2021" name="Sci. Rep.">
        <title>The distribution of antibiotic resistance genes in chicken gut microbiota commensals.</title>
        <authorList>
            <person name="Juricova H."/>
            <person name="Matiasovicova J."/>
            <person name="Kubasova T."/>
            <person name="Cejkova D."/>
            <person name="Rychlik I."/>
        </authorList>
    </citation>
    <scope>NUCLEOTIDE SEQUENCE</scope>
    <source>
        <strain evidence="2">An559</strain>
    </source>
</reference>
<proteinExistence type="predicted"/>
<organism evidence="2 3">
    <name type="scientific">Merdimmobilis hominis</name>
    <dbReference type="NCBI Taxonomy" id="2897707"/>
    <lineage>
        <taxon>Bacteria</taxon>
        <taxon>Bacillati</taxon>
        <taxon>Bacillota</taxon>
        <taxon>Clostridia</taxon>
        <taxon>Eubacteriales</taxon>
        <taxon>Oscillospiraceae</taxon>
        <taxon>Merdimmobilis</taxon>
    </lineage>
</organism>
<evidence type="ECO:0000313" key="2">
    <source>
        <dbReference type="EMBL" id="MBM6921790.1"/>
    </source>
</evidence>
<reference evidence="2" key="1">
    <citation type="submission" date="2020-08" db="EMBL/GenBank/DDBJ databases">
        <authorList>
            <person name="Cejkova D."/>
            <person name="Kubasova T."/>
            <person name="Jahodarova E."/>
            <person name="Rychlik I."/>
        </authorList>
    </citation>
    <scope>NUCLEOTIDE SEQUENCE</scope>
    <source>
        <strain evidence="2">An559</strain>
    </source>
</reference>
<dbReference type="EMBL" id="JACJKY010000026">
    <property type="protein sequence ID" value="MBM6921790.1"/>
    <property type="molecule type" value="Genomic_DNA"/>
</dbReference>
<dbReference type="AlphaFoldDB" id="A0A939BEY1"/>
<accession>A0A939BEY1</accession>
<keyword evidence="1" id="KW-0472">Membrane</keyword>
<name>A0A939BEY1_9FIRM</name>
<keyword evidence="3" id="KW-1185">Reference proteome</keyword>
<sequence length="78" mass="8725">MGEELLASVIAVAGTIIGSFAGIMTSSRLTIYRLSKLEEKVEKHNQVVERVFRLEESVKSAHHRIDECKEEHMNLTGA</sequence>
<dbReference type="Proteomes" id="UP000774750">
    <property type="component" value="Unassembled WGS sequence"/>
</dbReference>
<keyword evidence="1" id="KW-0812">Transmembrane</keyword>
<comment type="caution">
    <text evidence="2">The sequence shown here is derived from an EMBL/GenBank/DDBJ whole genome shotgun (WGS) entry which is preliminary data.</text>
</comment>
<evidence type="ECO:0000313" key="3">
    <source>
        <dbReference type="Proteomes" id="UP000774750"/>
    </source>
</evidence>
<dbReference type="RefSeq" id="WP_204448056.1">
    <property type="nucleotide sequence ID" value="NZ_JACJKY010000026.1"/>
</dbReference>
<feature type="transmembrane region" description="Helical" evidence="1">
    <location>
        <begin position="6"/>
        <end position="26"/>
    </location>
</feature>
<gene>
    <name evidence="2" type="ORF">H6A12_11575</name>
</gene>
<evidence type="ECO:0000256" key="1">
    <source>
        <dbReference type="SAM" id="Phobius"/>
    </source>
</evidence>